<dbReference type="AlphaFoldDB" id="A0A4Q9PJN0"/>
<keyword evidence="2" id="KW-1185">Reference proteome</keyword>
<proteinExistence type="predicted"/>
<accession>A0A4Q9PJN0</accession>
<dbReference type="EMBL" id="ML145191">
    <property type="protein sequence ID" value="TBU54320.1"/>
    <property type="molecule type" value="Genomic_DNA"/>
</dbReference>
<protein>
    <submittedName>
        <fullName evidence="1">Uncharacterized protein</fullName>
    </submittedName>
</protein>
<organism evidence="1 2">
    <name type="scientific">Dichomitus squalens</name>
    <dbReference type="NCBI Taxonomy" id="114155"/>
    <lineage>
        <taxon>Eukaryota</taxon>
        <taxon>Fungi</taxon>
        <taxon>Dikarya</taxon>
        <taxon>Basidiomycota</taxon>
        <taxon>Agaricomycotina</taxon>
        <taxon>Agaricomycetes</taxon>
        <taxon>Polyporales</taxon>
        <taxon>Polyporaceae</taxon>
        <taxon>Dichomitus</taxon>
    </lineage>
</organism>
<reference evidence="1 2" key="1">
    <citation type="submission" date="2019-01" db="EMBL/GenBank/DDBJ databases">
        <title>Draft genome sequences of three monokaryotic isolates of the white-rot basidiomycete fungus Dichomitus squalens.</title>
        <authorList>
            <consortium name="DOE Joint Genome Institute"/>
            <person name="Lopez S.C."/>
            <person name="Andreopoulos B."/>
            <person name="Pangilinan J."/>
            <person name="Lipzen A."/>
            <person name="Riley R."/>
            <person name="Ahrendt S."/>
            <person name="Ng V."/>
            <person name="Barry K."/>
            <person name="Daum C."/>
            <person name="Grigoriev I.V."/>
            <person name="Hilden K.S."/>
            <person name="Makela M.R."/>
            <person name="de Vries R.P."/>
        </authorList>
    </citation>
    <scope>NUCLEOTIDE SEQUENCE [LARGE SCALE GENOMIC DNA]</scope>
    <source>
        <strain evidence="1 2">CBS 464.89</strain>
    </source>
</reference>
<sequence length="116" mass="13054">MWMRSEGVKKLLERSFLCSQPVQTARRVRVSSDRSHRKCLASSCSVLGFVTAHRRHPTLAGIAIHLLHRAVSSDARKPVNASPVRTVHLSQLRRFVRSVEATSSIITYQARYNSVS</sequence>
<name>A0A4Q9PJN0_9APHY</name>
<gene>
    <name evidence="1" type="ORF">BD310DRAFT_79620</name>
</gene>
<dbReference type="Proteomes" id="UP000292082">
    <property type="component" value="Unassembled WGS sequence"/>
</dbReference>
<evidence type="ECO:0000313" key="1">
    <source>
        <dbReference type="EMBL" id="TBU54320.1"/>
    </source>
</evidence>
<evidence type="ECO:0000313" key="2">
    <source>
        <dbReference type="Proteomes" id="UP000292082"/>
    </source>
</evidence>